<dbReference type="PANTHER" id="PTHR43191:SF2">
    <property type="entry name" value="RRNA METHYLTRANSFERASE 3, MITOCHONDRIAL"/>
    <property type="match status" value="1"/>
</dbReference>
<feature type="domain" description="RNA 2-O ribose methyltransferase substrate binding" evidence="4">
    <location>
        <begin position="29"/>
        <end position="102"/>
    </location>
</feature>
<proteinExistence type="inferred from homology"/>
<evidence type="ECO:0000313" key="5">
    <source>
        <dbReference type="EMBL" id="AOS46768.1"/>
    </source>
</evidence>
<reference evidence="5 6" key="1">
    <citation type="submission" date="2016-09" db="EMBL/GenBank/DDBJ databases">
        <title>Complete genome sequence of Actinomyces hongkongensis HKU8.</title>
        <authorList>
            <person name="Gao Y.-X."/>
            <person name="Zhou Y.-Y."/>
            <person name="Xie Y."/>
            <person name="Wang M."/>
            <person name="Wang S.-J."/>
            <person name="Shen S.-G."/>
        </authorList>
    </citation>
    <scope>NUCLEOTIDE SEQUENCE [LARGE SCALE GENOMIC DNA]</scope>
    <source>
        <strain evidence="5 6">HKU8</strain>
    </source>
</reference>
<dbReference type="SMART" id="SM00967">
    <property type="entry name" value="SpoU_sub_bind"/>
    <property type="match status" value="1"/>
</dbReference>
<dbReference type="InterPro" id="IPR029064">
    <property type="entry name" value="Ribosomal_eL30-like_sf"/>
</dbReference>
<accession>A0A1D8B0V1</accession>
<dbReference type="KEGG" id="phon:BH719_01850"/>
<dbReference type="SUPFAM" id="SSF75217">
    <property type="entry name" value="alpha/beta knot"/>
    <property type="match status" value="1"/>
</dbReference>
<comment type="similarity">
    <text evidence="1">Belongs to the class IV-like SAM-binding methyltransferase superfamily. RNA methyltransferase TrmH family.</text>
</comment>
<evidence type="ECO:0000313" key="6">
    <source>
        <dbReference type="Proteomes" id="UP000095214"/>
    </source>
</evidence>
<dbReference type="GO" id="GO:0008173">
    <property type="term" value="F:RNA methyltransferase activity"/>
    <property type="evidence" value="ECO:0007669"/>
    <property type="project" value="InterPro"/>
</dbReference>
<keyword evidence="3 5" id="KW-0808">Transferase</keyword>
<dbReference type="Gene3D" id="3.40.1280.10">
    <property type="match status" value="1"/>
</dbReference>
<name>A0A1D8B0V1_9ACTO</name>
<dbReference type="InterPro" id="IPR051259">
    <property type="entry name" value="rRNA_Methyltransferase"/>
</dbReference>
<dbReference type="RefSeq" id="WP_009743035.1">
    <property type="nucleotide sequence ID" value="NZ_CP017298.1"/>
</dbReference>
<dbReference type="Proteomes" id="UP000095214">
    <property type="component" value="Chromosome"/>
</dbReference>
<dbReference type="CDD" id="cd18095">
    <property type="entry name" value="SpoU-like_rRNA-MTase"/>
    <property type="match status" value="1"/>
</dbReference>
<dbReference type="InterPro" id="IPR029026">
    <property type="entry name" value="tRNA_m1G_MTases_N"/>
</dbReference>
<dbReference type="InterPro" id="IPR029028">
    <property type="entry name" value="Alpha/beta_knot_MTases"/>
</dbReference>
<dbReference type="GO" id="GO:0032259">
    <property type="term" value="P:methylation"/>
    <property type="evidence" value="ECO:0007669"/>
    <property type="project" value="UniProtKB-KW"/>
</dbReference>
<evidence type="ECO:0000256" key="1">
    <source>
        <dbReference type="ARBA" id="ARBA00007228"/>
    </source>
</evidence>
<dbReference type="InterPro" id="IPR013123">
    <property type="entry name" value="SpoU_subst-bd"/>
</dbReference>
<dbReference type="PANTHER" id="PTHR43191">
    <property type="entry name" value="RRNA METHYLTRANSFERASE 3"/>
    <property type="match status" value="1"/>
</dbReference>
<gene>
    <name evidence="5" type="ORF">BH719_01850</name>
</gene>
<keyword evidence="2 5" id="KW-0489">Methyltransferase</keyword>
<dbReference type="AlphaFoldDB" id="A0A1D8B0V1"/>
<dbReference type="InterPro" id="IPR001537">
    <property type="entry name" value="SpoU_MeTrfase"/>
</dbReference>
<evidence type="ECO:0000256" key="2">
    <source>
        <dbReference type="ARBA" id="ARBA00022603"/>
    </source>
</evidence>
<dbReference type="GO" id="GO:0005737">
    <property type="term" value="C:cytoplasm"/>
    <property type="evidence" value="ECO:0007669"/>
    <property type="project" value="UniProtKB-ARBA"/>
</dbReference>
<protein>
    <submittedName>
        <fullName evidence="5">RNA methyltransferase</fullName>
    </submittedName>
</protein>
<dbReference type="GO" id="GO:0003723">
    <property type="term" value="F:RNA binding"/>
    <property type="evidence" value="ECO:0007669"/>
    <property type="project" value="InterPro"/>
</dbReference>
<dbReference type="SUPFAM" id="SSF55315">
    <property type="entry name" value="L30e-like"/>
    <property type="match status" value="1"/>
</dbReference>
<dbReference type="GO" id="GO:0006396">
    <property type="term" value="P:RNA processing"/>
    <property type="evidence" value="ECO:0007669"/>
    <property type="project" value="InterPro"/>
</dbReference>
<evidence type="ECO:0000259" key="4">
    <source>
        <dbReference type="SMART" id="SM00967"/>
    </source>
</evidence>
<sequence>MLDNPRSDRVRRVAGLSGRSARSRASAVLVEGPQAVRELLVHRPASVRDVYISAAARLAHPGIAGAARSATRWVHTVTDEVAAALSADCQGVCAVASADAIVREWPADGGFYVIIAQGRDPGNVGTIIRTADAMGARAVLTVAGTADVTSPKVVRASAGSVFHLPVIPHPAFGAAVDALHARGARVLGTSGGPRAVPLPAVEEEGALAGPHAWALGNEARGLDADEVAACDLLVAIPMTGLAESLNVASAAAVCLYASQRARGTGRPDGAVDGRGGARAGTVVRWHD</sequence>
<keyword evidence="6" id="KW-1185">Reference proteome</keyword>
<organism evidence="5 6">
    <name type="scientific">Pauljensenia hongkongensis</name>
    <dbReference type="NCBI Taxonomy" id="178339"/>
    <lineage>
        <taxon>Bacteria</taxon>
        <taxon>Bacillati</taxon>
        <taxon>Actinomycetota</taxon>
        <taxon>Actinomycetes</taxon>
        <taxon>Actinomycetales</taxon>
        <taxon>Actinomycetaceae</taxon>
        <taxon>Pauljensenia</taxon>
    </lineage>
</organism>
<dbReference type="STRING" id="178339.BH719_01850"/>
<dbReference type="Gene3D" id="3.30.1330.30">
    <property type="match status" value="1"/>
</dbReference>
<dbReference type="EMBL" id="CP017298">
    <property type="protein sequence ID" value="AOS46768.1"/>
    <property type="molecule type" value="Genomic_DNA"/>
</dbReference>
<evidence type="ECO:0000256" key="3">
    <source>
        <dbReference type="ARBA" id="ARBA00022679"/>
    </source>
</evidence>
<dbReference type="Pfam" id="PF00588">
    <property type="entry name" value="SpoU_methylase"/>
    <property type="match status" value="1"/>
</dbReference>